<protein>
    <recommendedName>
        <fullName evidence="1">UvrD-like helicase C-terminal domain-containing protein</fullName>
    </recommendedName>
</protein>
<dbReference type="AlphaFoldDB" id="A0A1Y5PP28"/>
<name>A0A1Y5PP28_9SPHN</name>
<evidence type="ECO:0000259" key="1">
    <source>
        <dbReference type="Pfam" id="PF13538"/>
    </source>
</evidence>
<dbReference type="KEGG" id="sphu:SPPYR_0693"/>
<dbReference type="RefSeq" id="WP_362988516.1">
    <property type="nucleotide sequence ID" value="NZ_LT598653.1"/>
</dbReference>
<reference evidence="2" key="1">
    <citation type="submission" date="2016-03" db="EMBL/GenBank/DDBJ databases">
        <authorList>
            <person name="Ploux O."/>
        </authorList>
    </citation>
    <scope>NUCLEOTIDE SEQUENCE</scope>
    <source>
        <strain evidence="2">UC10</strain>
    </source>
</reference>
<proteinExistence type="predicted"/>
<evidence type="ECO:0000313" key="2">
    <source>
        <dbReference type="EMBL" id="SBV31813.1"/>
    </source>
</evidence>
<sequence>MARFKGLERSVIILWAYDACNAAADRETLYVGMSRAKSVPYPCGAREACRRILKMAG</sequence>
<feature type="domain" description="UvrD-like helicase C-terminal" evidence="1">
    <location>
        <begin position="3"/>
        <end position="37"/>
    </location>
</feature>
<dbReference type="SUPFAM" id="SSF52540">
    <property type="entry name" value="P-loop containing nucleoside triphosphate hydrolases"/>
    <property type="match status" value="1"/>
</dbReference>
<dbReference type="Pfam" id="PF13538">
    <property type="entry name" value="UvrD_C_2"/>
    <property type="match status" value="1"/>
</dbReference>
<dbReference type="InterPro" id="IPR027785">
    <property type="entry name" value="UvrD-like_helicase_C"/>
</dbReference>
<organism evidence="2">
    <name type="scientific">uncultured Sphingopyxis sp</name>
    <dbReference type="NCBI Taxonomy" id="310581"/>
    <lineage>
        <taxon>Bacteria</taxon>
        <taxon>Pseudomonadati</taxon>
        <taxon>Pseudomonadota</taxon>
        <taxon>Alphaproteobacteria</taxon>
        <taxon>Sphingomonadales</taxon>
        <taxon>Sphingomonadaceae</taxon>
        <taxon>Sphingopyxis</taxon>
        <taxon>environmental samples</taxon>
    </lineage>
</organism>
<dbReference type="InterPro" id="IPR027417">
    <property type="entry name" value="P-loop_NTPase"/>
</dbReference>
<accession>A0A1Y5PP28</accession>
<dbReference type="EMBL" id="LT598653">
    <property type="protein sequence ID" value="SBV31813.1"/>
    <property type="molecule type" value="Genomic_DNA"/>
</dbReference>
<gene>
    <name evidence="2" type="ORF">SPPYR_0693</name>
</gene>